<keyword evidence="4" id="KW-1185">Reference proteome</keyword>
<evidence type="ECO:0000259" key="1">
    <source>
        <dbReference type="PROSITE" id="PS50404"/>
    </source>
</evidence>
<dbReference type="Pfam" id="PF00043">
    <property type="entry name" value="GST_C"/>
    <property type="match status" value="1"/>
</dbReference>
<evidence type="ECO:0000313" key="3">
    <source>
        <dbReference type="EMBL" id="GGJ04529.1"/>
    </source>
</evidence>
<dbReference type="EMBL" id="BMNN01000005">
    <property type="protein sequence ID" value="GGJ04529.1"/>
    <property type="molecule type" value="Genomic_DNA"/>
</dbReference>
<feature type="domain" description="GST N-terminal" evidence="1">
    <location>
        <begin position="1"/>
        <end position="81"/>
    </location>
</feature>
<dbReference type="SUPFAM" id="SSF52833">
    <property type="entry name" value="Thioredoxin-like"/>
    <property type="match status" value="1"/>
</dbReference>
<dbReference type="InterPro" id="IPR004046">
    <property type="entry name" value="GST_C"/>
</dbReference>
<dbReference type="Pfam" id="PF13409">
    <property type="entry name" value="GST_N_2"/>
    <property type="match status" value="1"/>
</dbReference>
<protein>
    <submittedName>
        <fullName evidence="3">Glutathione S-transferase</fullName>
    </submittedName>
</protein>
<dbReference type="Gene3D" id="3.40.30.10">
    <property type="entry name" value="Glutaredoxin"/>
    <property type="match status" value="1"/>
</dbReference>
<dbReference type="PROSITE" id="PS50405">
    <property type="entry name" value="GST_CTER"/>
    <property type="match status" value="1"/>
</dbReference>
<dbReference type="PANTHER" id="PTHR44051:SF8">
    <property type="entry name" value="GLUTATHIONE S-TRANSFERASE GSTA"/>
    <property type="match status" value="1"/>
</dbReference>
<accession>A0ABQ2CRE8</accession>
<name>A0ABQ2CRE8_9GAMM</name>
<dbReference type="NCBIfam" id="NF007831">
    <property type="entry name" value="PRK10542.1"/>
    <property type="match status" value="1"/>
</dbReference>
<dbReference type="InterPro" id="IPR010987">
    <property type="entry name" value="Glutathione-S-Trfase_C-like"/>
</dbReference>
<dbReference type="SFLD" id="SFLDG01150">
    <property type="entry name" value="Main.1:_Beta-like"/>
    <property type="match status" value="1"/>
</dbReference>
<reference evidence="4" key="1">
    <citation type="journal article" date="2019" name="Int. J. Syst. Evol. Microbiol.">
        <title>The Global Catalogue of Microorganisms (GCM) 10K type strain sequencing project: providing services to taxonomists for standard genome sequencing and annotation.</title>
        <authorList>
            <consortium name="The Broad Institute Genomics Platform"/>
            <consortium name="The Broad Institute Genome Sequencing Center for Infectious Disease"/>
            <person name="Wu L."/>
            <person name="Ma J."/>
        </authorList>
    </citation>
    <scope>NUCLEOTIDE SEQUENCE [LARGE SCALE GENOMIC DNA]</scope>
    <source>
        <strain evidence="4">JCM 11590</strain>
    </source>
</reference>
<dbReference type="InterPro" id="IPR004045">
    <property type="entry name" value="Glutathione_S-Trfase_N"/>
</dbReference>
<feature type="domain" description="GST C-terminal" evidence="2">
    <location>
        <begin position="87"/>
        <end position="202"/>
    </location>
</feature>
<dbReference type="PROSITE" id="PS50404">
    <property type="entry name" value="GST_NTER"/>
    <property type="match status" value="1"/>
</dbReference>
<dbReference type="CDD" id="cd03057">
    <property type="entry name" value="GST_N_Beta"/>
    <property type="match status" value="1"/>
</dbReference>
<dbReference type="PANTHER" id="PTHR44051">
    <property type="entry name" value="GLUTATHIONE S-TRANSFERASE-RELATED"/>
    <property type="match status" value="1"/>
</dbReference>
<dbReference type="RefSeq" id="WP_188636686.1">
    <property type="nucleotide sequence ID" value="NZ_BMNN01000005.1"/>
</dbReference>
<dbReference type="CDD" id="cd03188">
    <property type="entry name" value="GST_C_Beta"/>
    <property type="match status" value="1"/>
</dbReference>
<comment type="caution">
    <text evidence="3">The sequence shown here is derived from an EMBL/GenBank/DDBJ whole genome shotgun (WGS) entry which is preliminary data.</text>
</comment>
<dbReference type="SFLD" id="SFLDS00019">
    <property type="entry name" value="Glutathione_Transferase_(cytos"/>
    <property type="match status" value="1"/>
</dbReference>
<dbReference type="SUPFAM" id="SSF47616">
    <property type="entry name" value="GST C-terminal domain-like"/>
    <property type="match status" value="1"/>
</dbReference>
<evidence type="ECO:0000313" key="4">
    <source>
        <dbReference type="Proteomes" id="UP000633263"/>
    </source>
</evidence>
<organism evidence="3 4">
    <name type="scientific">Halopseudomonas pertucinogena</name>
    <dbReference type="NCBI Taxonomy" id="86175"/>
    <lineage>
        <taxon>Bacteria</taxon>
        <taxon>Pseudomonadati</taxon>
        <taxon>Pseudomonadota</taxon>
        <taxon>Gammaproteobacteria</taxon>
        <taxon>Pseudomonadales</taxon>
        <taxon>Pseudomonadaceae</taxon>
        <taxon>Halopseudomonas</taxon>
    </lineage>
</organism>
<dbReference type="InterPro" id="IPR036282">
    <property type="entry name" value="Glutathione-S-Trfase_C_sf"/>
</dbReference>
<sequence length="202" mass="22205">MKLYYSPGACSMAVHIVLIEGGFSFDKEQVDLATKKTADGTDYTSINPNGYVPALALNNGEVLTEAAVILAYLADQVPERKLAPAAGSMERYRLQEKLNFITTELHKGFGSLFNPAMPEEWREQVKQGLGKRLAYIAGQLENRQYLLGGEFSIADAYLFTILGWSKLVKVDLSPWPVLADYSARIAQRPAVQAAMKAEGLIS</sequence>
<dbReference type="SFLD" id="SFLDG00358">
    <property type="entry name" value="Main_(cytGST)"/>
    <property type="match status" value="1"/>
</dbReference>
<dbReference type="InterPro" id="IPR036249">
    <property type="entry name" value="Thioredoxin-like_sf"/>
</dbReference>
<evidence type="ECO:0000259" key="2">
    <source>
        <dbReference type="PROSITE" id="PS50405"/>
    </source>
</evidence>
<dbReference type="InterPro" id="IPR040079">
    <property type="entry name" value="Glutathione_S-Trfase"/>
</dbReference>
<proteinExistence type="predicted"/>
<dbReference type="Gene3D" id="1.20.1050.10">
    <property type="match status" value="1"/>
</dbReference>
<gene>
    <name evidence="3" type="primary">gst</name>
    <name evidence="3" type="ORF">GCM10009083_21810</name>
</gene>
<dbReference type="Proteomes" id="UP000633263">
    <property type="component" value="Unassembled WGS sequence"/>
</dbReference>